<dbReference type="PANTHER" id="PTHR30419">
    <property type="entry name" value="HTH-TYPE TRANSCRIPTIONAL REGULATOR YBHD"/>
    <property type="match status" value="1"/>
</dbReference>
<dbReference type="EMBL" id="RBKT01000001">
    <property type="protein sequence ID" value="RKR91857.1"/>
    <property type="molecule type" value="Genomic_DNA"/>
</dbReference>
<dbReference type="PROSITE" id="PS50931">
    <property type="entry name" value="HTH_LYSR"/>
    <property type="match status" value="1"/>
</dbReference>
<dbReference type="Pfam" id="PF00126">
    <property type="entry name" value="HTH_1"/>
    <property type="match status" value="1"/>
</dbReference>
<keyword evidence="4" id="KW-0804">Transcription</keyword>
<reference evidence="6 7" key="1">
    <citation type="submission" date="2018-10" db="EMBL/GenBank/DDBJ databases">
        <title>Sequencing the genomes of 1000 actinobacteria strains.</title>
        <authorList>
            <person name="Klenk H.-P."/>
        </authorList>
    </citation>
    <scope>NUCLEOTIDE SEQUENCE [LARGE SCALE GENOMIC DNA]</scope>
    <source>
        <strain evidence="6 7">DSM 45175</strain>
    </source>
</reference>
<dbReference type="PRINTS" id="PR00039">
    <property type="entry name" value="HTHLYSR"/>
</dbReference>
<proteinExistence type="inferred from homology"/>
<dbReference type="InterPro" id="IPR036390">
    <property type="entry name" value="WH_DNA-bd_sf"/>
</dbReference>
<accession>A0A495JS96</accession>
<organism evidence="6 7">
    <name type="scientific">Micromonospora pisi</name>
    <dbReference type="NCBI Taxonomy" id="589240"/>
    <lineage>
        <taxon>Bacteria</taxon>
        <taxon>Bacillati</taxon>
        <taxon>Actinomycetota</taxon>
        <taxon>Actinomycetes</taxon>
        <taxon>Micromonosporales</taxon>
        <taxon>Micromonosporaceae</taxon>
        <taxon>Micromonospora</taxon>
    </lineage>
</organism>
<dbReference type="GO" id="GO:0005829">
    <property type="term" value="C:cytosol"/>
    <property type="evidence" value="ECO:0007669"/>
    <property type="project" value="TreeGrafter"/>
</dbReference>
<evidence type="ECO:0000313" key="7">
    <source>
        <dbReference type="Proteomes" id="UP000277671"/>
    </source>
</evidence>
<dbReference type="InterPro" id="IPR005119">
    <property type="entry name" value="LysR_subst-bd"/>
</dbReference>
<evidence type="ECO:0000256" key="4">
    <source>
        <dbReference type="ARBA" id="ARBA00023163"/>
    </source>
</evidence>
<gene>
    <name evidence="6" type="ORF">BDK92_6283</name>
</gene>
<keyword evidence="3 6" id="KW-0238">DNA-binding</keyword>
<dbReference type="Proteomes" id="UP000277671">
    <property type="component" value="Unassembled WGS sequence"/>
</dbReference>
<dbReference type="SUPFAM" id="SSF53850">
    <property type="entry name" value="Periplasmic binding protein-like II"/>
    <property type="match status" value="1"/>
</dbReference>
<dbReference type="GO" id="GO:0003677">
    <property type="term" value="F:DNA binding"/>
    <property type="evidence" value="ECO:0007669"/>
    <property type="project" value="UniProtKB-KW"/>
</dbReference>
<sequence length="293" mass="31420">MMDRRHLEVFVAVALAGTFTRAAVDLHLVQSAVSATVAALESDLNERLFDRSTRRVRLTAAGHALLPKAMAILDAFRDARETVDAVGGGLSGTLRIGYMTNVTLFDVPRLLGRFHADHLGVTMHLAPAPTGTAGLAEGLRAGDLDLAFLSAKPEDYPDLSVAMLASSPMGLVVPAGHPLADRTRMRLADTVSERFVDYRTGFGTRTLVDGEFRRRGLWRNIQIETSDVNDATALVRNGLGVGFLPRYSVEGDSGLHWIDIEDAALEAVVSVATYRGRKPSAAASRLAALATVS</sequence>
<dbReference type="SUPFAM" id="SSF46785">
    <property type="entry name" value="Winged helix' DNA-binding domain"/>
    <property type="match status" value="1"/>
</dbReference>
<dbReference type="FunFam" id="1.10.10.10:FF:000001">
    <property type="entry name" value="LysR family transcriptional regulator"/>
    <property type="match status" value="1"/>
</dbReference>
<dbReference type="OrthoDB" id="3181812at2"/>
<comment type="caution">
    <text evidence="6">The sequence shown here is derived from an EMBL/GenBank/DDBJ whole genome shotgun (WGS) entry which is preliminary data.</text>
</comment>
<dbReference type="Gene3D" id="3.40.190.290">
    <property type="match status" value="1"/>
</dbReference>
<dbReference type="GO" id="GO:0003700">
    <property type="term" value="F:DNA-binding transcription factor activity"/>
    <property type="evidence" value="ECO:0007669"/>
    <property type="project" value="InterPro"/>
</dbReference>
<dbReference type="PANTHER" id="PTHR30419:SF31">
    <property type="entry name" value="BLR3139 PROTEIN"/>
    <property type="match status" value="1"/>
</dbReference>
<evidence type="ECO:0000256" key="2">
    <source>
        <dbReference type="ARBA" id="ARBA00023015"/>
    </source>
</evidence>
<protein>
    <submittedName>
        <fullName evidence="6">DNA-binding transcriptional LysR family regulator</fullName>
    </submittedName>
</protein>
<dbReference type="Gene3D" id="1.10.10.10">
    <property type="entry name" value="Winged helix-like DNA-binding domain superfamily/Winged helix DNA-binding domain"/>
    <property type="match status" value="1"/>
</dbReference>
<dbReference type="Pfam" id="PF03466">
    <property type="entry name" value="LysR_substrate"/>
    <property type="match status" value="1"/>
</dbReference>
<dbReference type="InterPro" id="IPR036388">
    <property type="entry name" value="WH-like_DNA-bd_sf"/>
</dbReference>
<feature type="domain" description="HTH lysR-type" evidence="5">
    <location>
        <begin position="2"/>
        <end position="59"/>
    </location>
</feature>
<evidence type="ECO:0000313" key="6">
    <source>
        <dbReference type="EMBL" id="RKR91857.1"/>
    </source>
</evidence>
<dbReference type="AlphaFoldDB" id="A0A495JS96"/>
<evidence type="ECO:0000256" key="3">
    <source>
        <dbReference type="ARBA" id="ARBA00023125"/>
    </source>
</evidence>
<evidence type="ECO:0000256" key="1">
    <source>
        <dbReference type="ARBA" id="ARBA00009437"/>
    </source>
</evidence>
<evidence type="ECO:0000259" key="5">
    <source>
        <dbReference type="PROSITE" id="PS50931"/>
    </source>
</evidence>
<name>A0A495JS96_9ACTN</name>
<keyword evidence="2" id="KW-0805">Transcription regulation</keyword>
<keyword evidence="7" id="KW-1185">Reference proteome</keyword>
<dbReference type="InterPro" id="IPR000847">
    <property type="entry name" value="LysR_HTH_N"/>
</dbReference>
<dbReference type="InterPro" id="IPR050950">
    <property type="entry name" value="HTH-type_LysR_regulators"/>
</dbReference>
<comment type="similarity">
    <text evidence="1">Belongs to the LysR transcriptional regulatory family.</text>
</comment>